<dbReference type="AlphaFoldDB" id="A0A6L2JM56"/>
<dbReference type="EMBL" id="BKCJ010000845">
    <property type="protein sequence ID" value="GEU36744.1"/>
    <property type="molecule type" value="Genomic_DNA"/>
</dbReference>
<accession>A0A6L2JM56</accession>
<name>A0A6L2JM56_TANCI</name>
<reference evidence="1" key="1">
    <citation type="journal article" date="2019" name="Sci. Rep.">
        <title>Draft genome of Tanacetum cinerariifolium, the natural source of mosquito coil.</title>
        <authorList>
            <person name="Yamashiro T."/>
            <person name="Shiraishi A."/>
            <person name="Satake H."/>
            <person name="Nakayama K."/>
        </authorList>
    </citation>
    <scope>NUCLEOTIDE SEQUENCE</scope>
</reference>
<comment type="caution">
    <text evidence="1">The sequence shown here is derived from an EMBL/GenBank/DDBJ whole genome shotgun (WGS) entry which is preliminary data.</text>
</comment>
<evidence type="ECO:0000313" key="1">
    <source>
        <dbReference type="EMBL" id="GEU36744.1"/>
    </source>
</evidence>
<sequence length="124" mass="13833">MAKAFKLNYSTLTNNNQRISSNPCNRQIAQPANQNGNCNVVAARAEGNANRNNALDPSPEIACFFCFKLSSLLAFDPFHRKWLMESLVMRVYNSLEIFDGMDNLSTACHSNSSQIKDAKSKLVK</sequence>
<proteinExistence type="predicted"/>
<organism evidence="1">
    <name type="scientific">Tanacetum cinerariifolium</name>
    <name type="common">Dalmatian daisy</name>
    <name type="synonym">Chrysanthemum cinerariifolium</name>
    <dbReference type="NCBI Taxonomy" id="118510"/>
    <lineage>
        <taxon>Eukaryota</taxon>
        <taxon>Viridiplantae</taxon>
        <taxon>Streptophyta</taxon>
        <taxon>Embryophyta</taxon>
        <taxon>Tracheophyta</taxon>
        <taxon>Spermatophyta</taxon>
        <taxon>Magnoliopsida</taxon>
        <taxon>eudicotyledons</taxon>
        <taxon>Gunneridae</taxon>
        <taxon>Pentapetalae</taxon>
        <taxon>asterids</taxon>
        <taxon>campanulids</taxon>
        <taxon>Asterales</taxon>
        <taxon>Asteraceae</taxon>
        <taxon>Asteroideae</taxon>
        <taxon>Anthemideae</taxon>
        <taxon>Anthemidinae</taxon>
        <taxon>Tanacetum</taxon>
    </lineage>
</organism>
<gene>
    <name evidence="1" type="ORF">Tci_008722</name>
</gene>
<protein>
    <submittedName>
        <fullName evidence="1">Uncharacterized protein</fullName>
    </submittedName>
</protein>